<dbReference type="PANTHER" id="PTHR43523">
    <property type="entry name" value="GLUCOSE-1-PHOSPHATE ADENYLYLTRANSFERASE-RELATED"/>
    <property type="match status" value="1"/>
</dbReference>
<keyword evidence="13" id="KW-1185">Reference proteome</keyword>
<dbReference type="Gene3D" id="2.160.10.10">
    <property type="entry name" value="Hexapeptide repeat proteins"/>
    <property type="match status" value="1"/>
</dbReference>
<evidence type="ECO:0000256" key="3">
    <source>
        <dbReference type="ARBA" id="ARBA00022679"/>
    </source>
</evidence>
<feature type="domain" description="Glucose-1-phosphate adenylyltransferase/Bifunctional protein GlmU-like C-terminal hexapeptide" evidence="11">
    <location>
        <begin position="299"/>
        <end position="390"/>
    </location>
</feature>
<evidence type="ECO:0000256" key="7">
    <source>
        <dbReference type="ARBA" id="ARBA00023056"/>
    </source>
</evidence>
<feature type="binding site" evidence="9">
    <location>
        <position position="200"/>
    </location>
    <ligand>
        <name>alpha-D-glucose 1-phosphate</name>
        <dbReference type="ChEBI" id="CHEBI:58601"/>
    </ligand>
</feature>
<dbReference type="Pfam" id="PF24894">
    <property type="entry name" value="Hexapep_GlmU"/>
    <property type="match status" value="1"/>
</dbReference>
<dbReference type="InterPro" id="IPR011831">
    <property type="entry name" value="ADP-Glc_PPase"/>
</dbReference>
<feature type="binding site" evidence="9">
    <location>
        <position position="174"/>
    </location>
    <ligand>
        <name>alpha-D-glucose 1-phosphate</name>
        <dbReference type="ChEBI" id="CHEBI:58601"/>
    </ligand>
</feature>
<dbReference type="CDD" id="cd02508">
    <property type="entry name" value="ADP_Glucose_PP"/>
    <property type="match status" value="1"/>
</dbReference>
<dbReference type="SUPFAM" id="SSF51161">
    <property type="entry name" value="Trimeric LpxA-like enzymes"/>
    <property type="match status" value="1"/>
</dbReference>
<comment type="subunit">
    <text evidence="9">Homotetramer.</text>
</comment>
<evidence type="ECO:0000259" key="11">
    <source>
        <dbReference type="Pfam" id="PF24894"/>
    </source>
</evidence>
<feature type="binding site" evidence="9">
    <location>
        <begin position="189"/>
        <end position="190"/>
    </location>
    <ligand>
        <name>alpha-D-glucose 1-phosphate</name>
        <dbReference type="ChEBI" id="CHEBI:58601"/>
    </ligand>
</feature>
<evidence type="ECO:0000256" key="5">
    <source>
        <dbReference type="ARBA" id="ARBA00022741"/>
    </source>
</evidence>
<dbReference type="InterPro" id="IPR023049">
    <property type="entry name" value="GlgC_bac"/>
</dbReference>
<evidence type="ECO:0000313" key="13">
    <source>
        <dbReference type="Proteomes" id="UP000326331"/>
    </source>
</evidence>
<keyword evidence="5 9" id="KW-0547">Nucleotide-binding</keyword>
<dbReference type="HAMAP" id="MF_00624">
    <property type="entry name" value="GlgC"/>
    <property type="match status" value="1"/>
</dbReference>
<organism evidence="12 13">
    <name type="scientific">Tepidiforma bonchosmolovskayae</name>
    <dbReference type="NCBI Taxonomy" id="2601677"/>
    <lineage>
        <taxon>Bacteria</taxon>
        <taxon>Bacillati</taxon>
        <taxon>Chloroflexota</taxon>
        <taxon>Tepidiformia</taxon>
        <taxon>Tepidiformales</taxon>
        <taxon>Tepidiformaceae</taxon>
        <taxon>Tepidiforma</taxon>
    </lineage>
</organism>
<name>A0ABX6BZB2_9CHLR</name>
<keyword evidence="2 9" id="KW-0321">Glycogen metabolism</keyword>
<dbReference type="InterPro" id="IPR056818">
    <property type="entry name" value="GlmU/GlgC-like_hexapep"/>
</dbReference>
<dbReference type="SUPFAM" id="SSF53448">
    <property type="entry name" value="Nucleotide-diphospho-sugar transferases"/>
    <property type="match status" value="1"/>
</dbReference>
<keyword evidence="4 9" id="KW-0548">Nucleotidyltransferase</keyword>
<feature type="site" description="Could play a key role in the communication between the regulatory and the substrate sites" evidence="9">
    <location>
        <position position="69"/>
    </location>
</feature>
<dbReference type="InterPro" id="IPR011004">
    <property type="entry name" value="Trimer_LpxA-like_sf"/>
</dbReference>
<evidence type="ECO:0000256" key="2">
    <source>
        <dbReference type="ARBA" id="ARBA00022600"/>
    </source>
</evidence>
<comment type="catalytic activity">
    <reaction evidence="9">
        <text>alpha-D-glucose 1-phosphate + ATP + H(+) = ADP-alpha-D-glucose + diphosphate</text>
        <dbReference type="Rhea" id="RHEA:12120"/>
        <dbReference type="ChEBI" id="CHEBI:15378"/>
        <dbReference type="ChEBI" id="CHEBI:30616"/>
        <dbReference type="ChEBI" id="CHEBI:33019"/>
        <dbReference type="ChEBI" id="CHEBI:57498"/>
        <dbReference type="ChEBI" id="CHEBI:58601"/>
        <dbReference type="EC" id="2.7.7.27"/>
    </reaction>
</comment>
<dbReference type="InterPro" id="IPR005835">
    <property type="entry name" value="NTP_transferase_dom"/>
</dbReference>
<keyword evidence="3 9" id="KW-0808">Transferase</keyword>
<dbReference type="EC" id="2.7.7.27" evidence="9"/>
<evidence type="ECO:0000256" key="1">
    <source>
        <dbReference type="ARBA" id="ARBA00010443"/>
    </source>
</evidence>
<evidence type="ECO:0000256" key="8">
    <source>
        <dbReference type="ARBA" id="ARBA00023277"/>
    </source>
</evidence>
<dbReference type="PANTHER" id="PTHR43523:SF2">
    <property type="entry name" value="GLUCOSE-1-PHOSPHATE ADENYLYLTRANSFERASE"/>
    <property type="match status" value="1"/>
</dbReference>
<evidence type="ECO:0000313" key="12">
    <source>
        <dbReference type="EMBL" id="QFG02278.1"/>
    </source>
</evidence>
<dbReference type="Proteomes" id="UP000326331">
    <property type="component" value="Chromosome"/>
</dbReference>
<dbReference type="EMBL" id="CP042829">
    <property type="protein sequence ID" value="QFG02278.1"/>
    <property type="molecule type" value="Genomic_DNA"/>
</dbReference>
<dbReference type="InterPro" id="IPR005836">
    <property type="entry name" value="ADP_Glu_pyroP_CS"/>
</dbReference>
<protein>
    <recommendedName>
        <fullName evidence="9">Glucose-1-phosphate adenylyltransferase</fullName>
        <ecNumber evidence="9">2.7.7.27</ecNumber>
    </recommendedName>
    <alternativeName>
        <fullName evidence="9">ADP-glucose pyrophosphorylase</fullName>
        <shortName evidence="9">ADPGlc PPase</shortName>
    </alternativeName>
    <alternativeName>
        <fullName evidence="9">ADP-glucose synthase</fullName>
    </alternativeName>
</protein>
<dbReference type="Gene3D" id="3.90.550.10">
    <property type="entry name" value="Spore Coat Polysaccharide Biosynthesis Protein SpsA, Chain A"/>
    <property type="match status" value="1"/>
</dbReference>
<keyword evidence="7 9" id="KW-0320">Glycogen biosynthesis</keyword>
<evidence type="ECO:0000256" key="4">
    <source>
        <dbReference type="ARBA" id="ARBA00022695"/>
    </source>
</evidence>
<comment type="function">
    <text evidence="9">Involved in the biosynthesis of ADP-glucose, a building block required for the elongation reactions to produce glycogen. Catalyzes the reaction between ATP and alpha-D-glucose 1-phosphate (G1P) to produce pyrophosphate and ADP-Glc.</text>
</comment>
<dbReference type="PROSITE" id="PS00809">
    <property type="entry name" value="ADP_GLC_PYROPHOSPH_2"/>
    <property type="match status" value="1"/>
</dbReference>
<keyword evidence="8 9" id="KW-0119">Carbohydrate metabolism</keyword>
<evidence type="ECO:0000256" key="6">
    <source>
        <dbReference type="ARBA" id="ARBA00022840"/>
    </source>
</evidence>
<dbReference type="InterPro" id="IPR029044">
    <property type="entry name" value="Nucleotide-diphossugar_trans"/>
</dbReference>
<comment type="pathway">
    <text evidence="9">Glycan biosynthesis; glycogen biosynthesis.</text>
</comment>
<proteinExistence type="inferred from homology"/>
<reference evidence="12 13" key="1">
    <citation type="submission" date="2019-08" db="EMBL/GenBank/DDBJ databases">
        <authorList>
            <person name="Toschakov S.V."/>
        </authorList>
    </citation>
    <scope>NUCLEOTIDE SEQUENCE [LARGE SCALE GENOMIC DNA]</scope>
    <source>
        <strain evidence="12 13">3753O</strain>
    </source>
</reference>
<gene>
    <name evidence="9" type="primary">glgC</name>
    <name evidence="12" type="ORF">Tbon_02885</name>
</gene>
<feature type="binding site" evidence="9">
    <location>
        <position position="109"/>
    </location>
    <ligand>
        <name>alpha-D-glucose 1-phosphate</name>
        <dbReference type="ChEBI" id="CHEBI:58601"/>
    </ligand>
</feature>
<keyword evidence="6 9" id="KW-0067">ATP-binding</keyword>
<feature type="domain" description="Nucleotidyl transferase" evidence="10">
    <location>
        <begin position="17"/>
        <end position="270"/>
    </location>
</feature>
<feature type="site" description="Could play a key role in the communication between the regulatory and the substrate sites" evidence="9">
    <location>
        <position position="108"/>
    </location>
</feature>
<comment type="similarity">
    <text evidence="1 9">Belongs to the bacterial/plant glucose-1-phosphate adenylyltransferase family.</text>
</comment>
<evidence type="ECO:0000259" key="10">
    <source>
        <dbReference type="Pfam" id="PF00483"/>
    </source>
</evidence>
<evidence type="ECO:0000256" key="9">
    <source>
        <dbReference type="HAMAP-Rule" id="MF_00624"/>
    </source>
</evidence>
<dbReference type="Pfam" id="PF00483">
    <property type="entry name" value="NTP_transferase"/>
    <property type="match status" value="1"/>
</dbReference>
<dbReference type="CDD" id="cd04651">
    <property type="entry name" value="LbH_G1P_AT_C"/>
    <property type="match status" value="1"/>
</dbReference>
<reference evidence="12 13" key="2">
    <citation type="submission" date="2019-10" db="EMBL/GenBank/DDBJ databases">
        <title>Thermopilla bonchosmolovskayae gen. nov., sp. nov., a moderately thermophilic Chloroflexi bacterium from a Chukotka hot spring (Arctic, Russia), representing a novel classis Thermopillaia, which include previously uncultivated lineage OLB14.</title>
        <authorList>
            <person name="Kochetkova T.V."/>
            <person name="Zayulina K.S."/>
            <person name="Zhigarkov V.S."/>
            <person name="Minaev N.V."/>
            <person name="Novikov A."/>
            <person name="Toshchakov S.V."/>
            <person name="Elcheninov A.G."/>
            <person name="Kublanov I.V."/>
        </authorList>
    </citation>
    <scope>NUCLEOTIDE SEQUENCE [LARGE SCALE GENOMIC DNA]</scope>
    <source>
        <strain evidence="12 13">3753O</strain>
    </source>
</reference>
<dbReference type="GO" id="GO:0016779">
    <property type="term" value="F:nucleotidyltransferase activity"/>
    <property type="evidence" value="ECO:0007669"/>
    <property type="project" value="UniProtKB-KW"/>
</dbReference>
<sequence length="440" mass="48326">MGSNPGGRRQPVNDVLAMILAGGQGDRLSILSEQRAKPAVVFGGNYRIIDFVLSNCANSDISKLAVLTQYRPRSLFNHIGAGRPWGYDTPEGGIQILQPYLGKADADWYQGTADAVYQNLYVIEEARVREILILAGDHIYLTSYRNLVAYHRSQGADATVAVYSVPRSEAHRFGVLDLDPSGRVIDFQEKPKEPRGSWISMGIYVFNKDVLVEQLQADADLGEASSHDFGKDIIPRMFRTHRVFGYQYHDYWRDVGTIESYWAAHMDLLQPNPPLDLEDPDLKLRTAGSIPPPARFGPNARVTESLISPSARIDGEVYRSVISPGVVIEPGAVVRESIIQHRCVIRSGTVIDRCILDKEVSVGAGCVIGTGDPNIPNRERPDIVNTGISIIGKRATIPSGLRIGRNVVVGPGVHEELADLTELESGASVHPTHIPLHLFV</sequence>
<accession>A0ABX6BZB2</accession>